<comment type="caution">
    <text evidence="3">The sequence shown here is derived from an EMBL/GenBank/DDBJ whole genome shotgun (WGS) entry which is preliminary data.</text>
</comment>
<dbReference type="Proteomes" id="UP000095713">
    <property type="component" value="Unassembled WGS sequence"/>
</dbReference>
<dbReference type="EMBL" id="MDJD01000006">
    <property type="protein sequence ID" value="OEK09885.1"/>
    <property type="molecule type" value="Genomic_DNA"/>
</dbReference>
<accession>A0A1E5TET8</accession>
<evidence type="ECO:0000259" key="2">
    <source>
        <dbReference type="Pfam" id="PF18962"/>
    </source>
</evidence>
<dbReference type="Pfam" id="PF18962">
    <property type="entry name" value="Por_Secre_tail"/>
    <property type="match status" value="1"/>
</dbReference>
<evidence type="ECO:0000256" key="1">
    <source>
        <dbReference type="ARBA" id="ARBA00022729"/>
    </source>
</evidence>
<keyword evidence="1" id="KW-0732">Signal</keyword>
<evidence type="ECO:0000313" key="3">
    <source>
        <dbReference type="EMBL" id="OEK09885.1"/>
    </source>
</evidence>
<dbReference type="NCBIfam" id="TIGR04183">
    <property type="entry name" value="Por_Secre_tail"/>
    <property type="match status" value="1"/>
</dbReference>
<name>A0A1E5TET8_9FLAO</name>
<gene>
    <name evidence="3" type="ORF">A8C32_10270</name>
</gene>
<reference evidence="3 4" key="1">
    <citation type="submission" date="2016-05" db="EMBL/GenBank/DDBJ databases">
        <title>Draft Genome Sequence of Algibacter sp. Strain SK-16 Isolated from the Surface Water of Aburatsubo Inlet.</title>
        <authorList>
            <person name="Wong S.-K."/>
            <person name="Yoshizawa S."/>
            <person name="Nakajima Y."/>
            <person name="Ogura Y."/>
            <person name="Tetsuya H."/>
            <person name="Hamasaki K."/>
        </authorList>
    </citation>
    <scope>NUCLEOTIDE SEQUENCE [LARGE SCALE GENOMIC DNA]</scope>
    <source>
        <strain evidence="3 4">SK-16</strain>
    </source>
</reference>
<sequence>MAMLFCFVASSQTLLKQQRHLILGERTVLVIRGVDPATDTWKDTDNELQNLNTELNNYVKKISFNKAWIANFDITPVYNFTVDPNNSGYRAMGEKLADIARSNGYDVNSYNVVMYIHKSSTDFKGAGAWGGGNGLNGSVWANNSLTYYAPGNIHETMHAFGMGHAEGIEGGNNMFPGNNTGGVDPYFFMGSQGAATGLDAHINSYMKYFAGWIDKNNVVLIPSTPSTPKTYRIHKSSIETYNTAHNYAIQLGGNLWLSYEPDNIKNTNLQTLGLVLHNIPFSGSGVSKLLDTKPNSITKLPSGLGQNWRPVIDFWDAAMTKNEEVFWNPTKTYIKVIATGGTGDNKWVDVSFSKNSQGTLSVSDINLGLDITISPNPTTDFVNIKGENDSKFNVKILDLSGKLILNEKQINKINISHLANGIYILKTSLKDTSKELVKKIIKK</sequence>
<proteinExistence type="predicted"/>
<protein>
    <recommendedName>
        <fullName evidence="2">Secretion system C-terminal sorting domain-containing protein</fullName>
    </recommendedName>
</protein>
<feature type="domain" description="Secretion system C-terminal sorting" evidence="2">
    <location>
        <begin position="373"/>
        <end position="441"/>
    </location>
</feature>
<dbReference type="STRING" id="1849968.A8C32_10270"/>
<organism evidence="3 4">
    <name type="scientific">Flavivirga aquatica</name>
    <dbReference type="NCBI Taxonomy" id="1849968"/>
    <lineage>
        <taxon>Bacteria</taxon>
        <taxon>Pseudomonadati</taxon>
        <taxon>Bacteroidota</taxon>
        <taxon>Flavobacteriia</taxon>
        <taxon>Flavobacteriales</taxon>
        <taxon>Flavobacteriaceae</taxon>
        <taxon>Flavivirga</taxon>
    </lineage>
</organism>
<evidence type="ECO:0000313" key="4">
    <source>
        <dbReference type="Proteomes" id="UP000095713"/>
    </source>
</evidence>
<keyword evidence="4" id="KW-1185">Reference proteome</keyword>
<dbReference type="AlphaFoldDB" id="A0A1E5TET8"/>
<dbReference type="InterPro" id="IPR026444">
    <property type="entry name" value="Secre_tail"/>
</dbReference>